<keyword evidence="4 5" id="KW-0326">Glycosidase</keyword>
<comment type="catalytic activity">
    <reaction evidence="1 5">
        <text>alpha,alpha-trehalose + H2O = alpha-D-glucose + beta-D-glucose</text>
        <dbReference type="Rhea" id="RHEA:32675"/>
        <dbReference type="ChEBI" id="CHEBI:15377"/>
        <dbReference type="ChEBI" id="CHEBI:15903"/>
        <dbReference type="ChEBI" id="CHEBI:16551"/>
        <dbReference type="ChEBI" id="CHEBI:17925"/>
        <dbReference type="EC" id="3.2.1.28"/>
    </reaction>
</comment>
<evidence type="ECO:0000313" key="9">
    <source>
        <dbReference type="Proteomes" id="UP000310189"/>
    </source>
</evidence>
<dbReference type="Pfam" id="PF07492">
    <property type="entry name" value="Trehalase_Ca-bi"/>
    <property type="match status" value="1"/>
</dbReference>
<sequence length="822" mass="94162">MITSKNKDQSSKQVNKRKSFTMEPRPDLFSTPDEYYNTDDKLVNRTRTLSISNMESRRRPNQMQGETVSRNRRLSHDEPSNIPRRFLVNVDDTLSVVLEQEDLDKNSQISITDAGPKLFQLGTASSNGYNAFDIRGNYMLSNLLQELATAKDQGRSQILLDEARLAEDPLQRLSRMIKFTFWSNLTRTIDRKGLERVVLDPKDRSGEKSPLIYVPIDAPHIYDYYVKVAAEKPELNLRVERLPAHPDNPNFVRAISTKPGLLALEMRESQTRKGELEGIPFVVPGARFNELYNWDSYFMALGLISDDLIDLAKGIVDHFIFEIRHYGKILNGNRSYYLTRSQPPFLTDLAMQIFHRLPDDTEEEIKSNKEWLARAIRAAIKEYHNVWMSEPRLDPKTGLSRFRPPSIGVPPETEASHFLHVLEPFAAKHGMEVDEFITKYNNQEVEDAELDEYFMHDIAIRESGHDTTTRFENCCADLATIDLNTLLYKYEVDIGFAIKDQFDDKLELFDDFTLTSSPYTDTPQAPRQSTTVPQSSREWFERAKGRRGRIDKYCWNDTEGCYFDYNCKSEQQTNFESVTSLWPLWAGCATESQAASLVQKALPRFEVMGGLVSCTEKSRGPLTPENPAKQWDFPYAWPPHQVIAWVGLERYGYIEEAQRLAYKWVYMMTTAFVDFNGTVTEKFDAVKLTHMVDAEYGNQGIDFACVPREGFGWSNASFQIGLTFLTGSMKTALSVCTSPEVYFSRRAEEKEALERDEPQIPPAVLASRGGIDSLYQQDNATDAKMEIKTVEHRNEDAQAPFADKRKRMSIDISQAVRGMSMN</sequence>
<organism evidence="8 9">
    <name type="scientific">Wallemia hederae</name>
    <dbReference type="NCBI Taxonomy" id="1540922"/>
    <lineage>
        <taxon>Eukaryota</taxon>
        <taxon>Fungi</taxon>
        <taxon>Dikarya</taxon>
        <taxon>Basidiomycota</taxon>
        <taxon>Wallemiomycotina</taxon>
        <taxon>Wallemiomycetes</taxon>
        <taxon>Wallemiales</taxon>
        <taxon>Wallemiaceae</taxon>
        <taxon>Wallemia</taxon>
    </lineage>
</organism>
<gene>
    <name evidence="8" type="ORF">E3P99_00849</name>
</gene>
<evidence type="ECO:0000256" key="3">
    <source>
        <dbReference type="ARBA" id="ARBA00022801"/>
    </source>
</evidence>
<evidence type="ECO:0000256" key="1">
    <source>
        <dbReference type="ARBA" id="ARBA00001576"/>
    </source>
</evidence>
<comment type="caution">
    <text evidence="8">The sequence shown here is derived from an EMBL/GenBank/DDBJ whole genome shotgun (WGS) entry which is preliminary data.</text>
</comment>
<evidence type="ECO:0000256" key="4">
    <source>
        <dbReference type="ARBA" id="ARBA00023295"/>
    </source>
</evidence>
<protein>
    <recommendedName>
        <fullName evidence="5">Trehalase</fullName>
        <ecNumber evidence="5">3.2.1.28</ecNumber>
    </recommendedName>
    <alternativeName>
        <fullName evidence="5">Alpha-trehalose glucohydrolase</fullName>
    </alternativeName>
</protein>
<dbReference type="PANTHER" id="PTHR23403">
    <property type="entry name" value="TREHALASE"/>
    <property type="match status" value="1"/>
</dbReference>
<keyword evidence="9" id="KW-1185">Reference proteome</keyword>
<keyword evidence="3 5" id="KW-0378">Hydrolase</keyword>
<dbReference type="InterPro" id="IPR012341">
    <property type="entry name" value="6hp_glycosidase-like_sf"/>
</dbReference>
<comment type="similarity">
    <text evidence="2 5">Belongs to the glycosyl hydrolase 37 family.</text>
</comment>
<dbReference type="EC" id="3.2.1.28" evidence="5"/>
<dbReference type="SUPFAM" id="SSF48208">
    <property type="entry name" value="Six-hairpin glycosidases"/>
    <property type="match status" value="1"/>
</dbReference>
<evidence type="ECO:0000256" key="5">
    <source>
        <dbReference type="RuleBase" id="RU361180"/>
    </source>
</evidence>
<feature type="region of interest" description="Disordered" evidence="6">
    <location>
        <begin position="517"/>
        <end position="538"/>
    </location>
</feature>
<evidence type="ECO:0000259" key="7">
    <source>
        <dbReference type="Pfam" id="PF07492"/>
    </source>
</evidence>
<dbReference type="GO" id="GO:0005993">
    <property type="term" value="P:trehalose catabolic process"/>
    <property type="evidence" value="ECO:0007669"/>
    <property type="project" value="InterPro"/>
</dbReference>
<name>A0A4T0FTK0_9BASI</name>
<dbReference type="InterPro" id="IPR011120">
    <property type="entry name" value="Trehalase_Ca-bd"/>
</dbReference>
<dbReference type="InterPro" id="IPR018232">
    <property type="entry name" value="Glyco_hydro_37_CS"/>
</dbReference>
<dbReference type="InterPro" id="IPR008928">
    <property type="entry name" value="6-hairpin_glycosidase_sf"/>
</dbReference>
<dbReference type="PRINTS" id="PR00744">
    <property type="entry name" value="GLHYDRLASE37"/>
</dbReference>
<evidence type="ECO:0000256" key="6">
    <source>
        <dbReference type="SAM" id="MobiDB-lite"/>
    </source>
</evidence>
<accession>A0A4T0FTK0</accession>
<feature type="compositionally biased region" description="Polar residues" evidence="6">
    <location>
        <begin position="517"/>
        <end position="537"/>
    </location>
</feature>
<dbReference type="Gene3D" id="1.50.10.10">
    <property type="match status" value="1"/>
</dbReference>
<feature type="region of interest" description="Disordered" evidence="6">
    <location>
        <begin position="1"/>
        <end position="36"/>
    </location>
</feature>
<evidence type="ECO:0000256" key="2">
    <source>
        <dbReference type="ARBA" id="ARBA00005615"/>
    </source>
</evidence>
<dbReference type="GO" id="GO:0005509">
    <property type="term" value="F:calcium ion binding"/>
    <property type="evidence" value="ECO:0007669"/>
    <property type="project" value="InterPro"/>
</dbReference>
<feature type="region of interest" description="Disordered" evidence="6">
    <location>
        <begin position="49"/>
        <end position="79"/>
    </location>
</feature>
<dbReference type="PROSITE" id="PS00928">
    <property type="entry name" value="TREHALASE_2"/>
    <property type="match status" value="1"/>
</dbReference>
<dbReference type="Proteomes" id="UP000310189">
    <property type="component" value="Unassembled WGS sequence"/>
</dbReference>
<dbReference type="EMBL" id="SPNW01000009">
    <property type="protein sequence ID" value="TIA91989.1"/>
    <property type="molecule type" value="Genomic_DNA"/>
</dbReference>
<dbReference type="PANTHER" id="PTHR23403:SF6">
    <property type="entry name" value="CYTOSOLIC NEUTRAL TREHALASE-RELATED"/>
    <property type="match status" value="1"/>
</dbReference>
<proteinExistence type="inferred from homology"/>
<dbReference type="AlphaFoldDB" id="A0A4T0FTK0"/>
<dbReference type="OrthoDB" id="3542292at2759"/>
<dbReference type="InterPro" id="IPR001661">
    <property type="entry name" value="Glyco_hydro_37"/>
</dbReference>
<dbReference type="GO" id="GO:0005737">
    <property type="term" value="C:cytoplasm"/>
    <property type="evidence" value="ECO:0007669"/>
    <property type="project" value="InterPro"/>
</dbReference>
<dbReference type="Pfam" id="PF01204">
    <property type="entry name" value="Trehalase"/>
    <property type="match status" value="1"/>
</dbReference>
<evidence type="ECO:0000313" key="8">
    <source>
        <dbReference type="EMBL" id="TIA91989.1"/>
    </source>
</evidence>
<reference evidence="8 9" key="1">
    <citation type="submission" date="2019-03" db="EMBL/GenBank/DDBJ databases">
        <title>Sequencing 23 genomes of Wallemia ichthyophaga.</title>
        <authorList>
            <person name="Gostincar C."/>
        </authorList>
    </citation>
    <scope>NUCLEOTIDE SEQUENCE [LARGE SCALE GENOMIC DNA]</scope>
    <source>
        <strain evidence="8 9">EXF-5753</strain>
    </source>
</reference>
<dbReference type="GO" id="GO:0004555">
    <property type="term" value="F:alpha,alpha-trehalase activity"/>
    <property type="evidence" value="ECO:0007669"/>
    <property type="project" value="UniProtKB-EC"/>
</dbReference>
<feature type="domain" description="Neutral trehalase Ca2+ binding" evidence="7">
    <location>
        <begin position="96"/>
        <end position="123"/>
    </location>
</feature>
<feature type="compositionally biased region" description="Basic and acidic residues" evidence="6">
    <location>
        <begin position="1"/>
        <end position="10"/>
    </location>
</feature>